<dbReference type="InterPro" id="IPR029045">
    <property type="entry name" value="ClpP/crotonase-like_dom_sf"/>
</dbReference>
<dbReference type="KEGG" id="sedi:EBB79_19700"/>
<evidence type="ECO:0000313" key="3">
    <source>
        <dbReference type="Proteomes" id="UP000283063"/>
    </source>
</evidence>
<evidence type="ECO:0000313" key="2">
    <source>
        <dbReference type="EMBL" id="AZV79884.1"/>
    </source>
</evidence>
<accession>A0A3T0N765</accession>
<dbReference type="Proteomes" id="UP000283063">
    <property type="component" value="Chromosome"/>
</dbReference>
<keyword evidence="1" id="KW-0732">Signal</keyword>
<evidence type="ECO:0008006" key="4">
    <source>
        <dbReference type="Google" id="ProtNLM"/>
    </source>
</evidence>
<feature type="signal peptide" evidence="1">
    <location>
        <begin position="1"/>
        <end position="18"/>
    </location>
</feature>
<dbReference type="EMBL" id="CP033219">
    <property type="protein sequence ID" value="AZV79884.1"/>
    <property type="molecule type" value="Genomic_DNA"/>
</dbReference>
<evidence type="ECO:0000256" key="1">
    <source>
        <dbReference type="SAM" id="SignalP"/>
    </source>
</evidence>
<feature type="chain" id="PRO_5019546052" description="Peptidoglycan-binding protein" evidence="1">
    <location>
        <begin position="19"/>
        <end position="535"/>
    </location>
</feature>
<reference evidence="2 3" key="1">
    <citation type="submission" date="2018-10" db="EMBL/GenBank/DDBJ databases">
        <title>Parasedimentitalea marina sp. nov., a psychrophilic bacterium isolated from deep seawater of the New Britain Trench.</title>
        <authorList>
            <person name="Cao J."/>
        </authorList>
    </citation>
    <scope>NUCLEOTIDE SEQUENCE [LARGE SCALE GENOMIC DNA]</scope>
    <source>
        <strain evidence="2 3">W43</strain>
    </source>
</reference>
<protein>
    <recommendedName>
        <fullName evidence="4">Peptidoglycan-binding protein</fullName>
    </recommendedName>
</protein>
<proteinExistence type="predicted"/>
<sequence length="535" mass="58731">MLLRPLALMCLLALPATAADITLMDRNPVLSHDYLSGWRFDEGIFGRDVLHYLGCETLACAATKSQADLAKAKPQAGLRDGMFQNLGGAVSIGEIFDSLANTALMLSQVIKISGPIVPGDVDRLKEFVEDNGLMNCSEPGFCPYNTVIALDSPGGHLQAALEIAHYVQQNNFVTLLQKDAVCASACSMIFLSGYTTYEGVFFPRRFAHDTARLGLHKPSLYVPPRSYSADQMNEMQDIINTTLNDVVEVFVGAKVEIDILQEMYKTKPKEMYYLTTPEMESIGRVFHSPGAGRFAPTRAQALTLCAEDYKARYGRYEPQLLRTMASGQDVFITYVPRSDYACYGARQEGQWVYEICTPSGSRPDQFDRLACQLFRCAADMDGTMENCGSAADVHNNDNLGDALKDLRNSQLLRLVNDTLRSPYRSNSIACTRTGECAYKPLKPVPAWVTKAPVPQTYCGQVDMRSPVNLKRLQHALNANGMNVGTPDGSIGPKTLGAIGTANKRFLGTDSQWAQPELLLALGIPQDEVNNALICN</sequence>
<gene>
    <name evidence="2" type="ORF">EBB79_19700</name>
</gene>
<dbReference type="Gene3D" id="3.90.226.10">
    <property type="entry name" value="2-enoyl-CoA Hydratase, Chain A, domain 1"/>
    <property type="match status" value="1"/>
</dbReference>
<dbReference type="SUPFAM" id="SSF52096">
    <property type="entry name" value="ClpP/crotonase"/>
    <property type="match status" value="1"/>
</dbReference>
<name>A0A3T0N765_9RHOB</name>
<keyword evidence="3" id="KW-1185">Reference proteome</keyword>
<organism evidence="2 3">
    <name type="scientific">Parasedimentitalea marina</name>
    <dbReference type="NCBI Taxonomy" id="2483033"/>
    <lineage>
        <taxon>Bacteria</taxon>
        <taxon>Pseudomonadati</taxon>
        <taxon>Pseudomonadota</taxon>
        <taxon>Alphaproteobacteria</taxon>
        <taxon>Rhodobacterales</taxon>
        <taxon>Paracoccaceae</taxon>
        <taxon>Parasedimentitalea</taxon>
    </lineage>
</organism>
<dbReference type="AlphaFoldDB" id="A0A3T0N765"/>